<keyword evidence="2" id="KW-1185">Reference proteome</keyword>
<accession>A0ACB0L5H5</accession>
<evidence type="ECO:0000313" key="1">
    <source>
        <dbReference type="EMBL" id="CAJ2664654.1"/>
    </source>
</evidence>
<name>A0ACB0L5H5_TRIPR</name>
<organism evidence="1 2">
    <name type="scientific">Trifolium pratense</name>
    <name type="common">Red clover</name>
    <dbReference type="NCBI Taxonomy" id="57577"/>
    <lineage>
        <taxon>Eukaryota</taxon>
        <taxon>Viridiplantae</taxon>
        <taxon>Streptophyta</taxon>
        <taxon>Embryophyta</taxon>
        <taxon>Tracheophyta</taxon>
        <taxon>Spermatophyta</taxon>
        <taxon>Magnoliopsida</taxon>
        <taxon>eudicotyledons</taxon>
        <taxon>Gunneridae</taxon>
        <taxon>Pentapetalae</taxon>
        <taxon>rosids</taxon>
        <taxon>fabids</taxon>
        <taxon>Fabales</taxon>
        <taxon>Fabaceae</taxon>
        <taxon>Papilionoideae</taxon>
        <taxon>50 kb inversion clade</taxon>
        <taxon>NPAAA clade</taxon>
        <taxon>Hologalegina</taxon>
        <taxon>IRL clade</taxon>
        <taxon>Trifolieae</taxon>
        <taxon>Trifolium</taxon>
    </lineage>
</organism>
<sequence>MEAGGDNKLNVDQPPSPSSKEEHGSTHNNHLEAKSHATSNNEYLIKSLSSLSQQPILIPNDATISNSQDDTNSSTNDKIDTNIKSHDPIQEAEEGHQSVIGTSQIGTSPSSRNLEPSNQEHVHASINATNSETPNLEPSSHVIGESSNGDIPISSIPNHEHSNQVSRQTSTPNSPRENIEHDANKGPEIQNPQVQVMERPNESGAATSQYVFPSHVFARNNTNTPEWSTASNESLFSIYMGNMSFSGELACFKSCELDKPCDIHMSDQPNASPNNQPLTPVNKFNDISQRIAELHEEGLKVTEAKAAETMREVIMESCLTTKNAVEKEDTKSKSQHEQDGSTKSYAFQTSKGRDKSVSSKAAGEKQTTHKSEQNEKTKEDGEEPKSNTNPPPNKWLGCFPCC</sequence>
<proteinExistence type="predicted"/>
<dbReference type="EMBL" id="CASHSV030000409">
    <property type="protein sequence ID" value="CAJ2664654.1"/>
    <property type="molecule type" value="Genomic_DNA"/>
</dbReference>
<evidence type="ECO:0000313" key="2">
    <source>
        <dbReference type="Proteomes" id="UP001177021"/>
    </source>
</evidence>
<protein>
    <submittedName>
        <fullName evidence="1">Uncharacterized protein</fullName>
    </submittedName>
</protein>
<comment type="caution">
    <text evidence="1">The sequence shown here is derived from an EMBL/GenBank/DDBJ whole genome shotgun (WGS) entry which is preliminary data.</text>
</comment>
<reference evidence="1" key="1">
    <citation type="submission" date="2023-10" db="EMBL/GenBank/DDBJ databases">
        <authorList>
            <person name="Rodriguez Cubillos JULIANA M."/>
            <person name="De Vega J."/>
        </authorList>
    </citation>
    <scope>NUCLEOTIDE SEQUENCE</scope>
</reference>
<gene>
    <name evidence="1" type="ORF">MILVUS5_LOCUS29806</name>
</gene>
<dbReference type="Proteomes" id="UP001177021">
    <property type="component" value="Unassembled WGS sequence"/>
</dbReference>